<dbReference type="AlphaFoldDB" id="A0AAD7GSN6"/>
<dbReference type="EMBL" id="JARKIE010000010">
    <property type="protein sequence ID" value="KAJ7704384.1"/>
    <property type="molecule type" value="Genomic_DNA"/>
</dbReference>
<keyword evidence="2" id="KW-1185">Reference proteome</keyword>
<gene>
    <name evidence="1" type="ORF">B0H17DRAFT_1193625</name>
</gene>
<proteinExistence type="predicted"/>
<protein>
    <submittedName>
        <fullName evidence="1">Uncharacterized protein</fullName>
    </submittedName>
</protein>
<accession>A0AAD7GSN6</accession>
<organism evidence="1 2">
    <name type="scientific">Mycena rosella</name>
    <name type="common">Pink bonnet</name>
    <name type="synonym">Agaricus rosellus</name>
    <dbReference type="NCBI Taxonomy" id="1033263"/>
    <lineage>
        <taxon>Eukaryota</taxon>
        <taxon>Fungi</taxon>
        <taxon>Dikarya</taxon>
        <taxon>Basidiomycota</taxon>
        <taxon>Agaricomycotina</taxon>
        <taxon>Agaricomycetes</taxon>
        <taxon>Agaricomycetidae</taxon>
        <taxon>Agaricales</taxon>
        <taxon>Marasmiineae</taxon>
        <taxon>Mycenaceae</taxon>
        <taxon>Mycena</taxon>
    </lineage>
</organism>
<sequence length="92" mass="10522">MSSRVVRQAAEGLAQKLFNWERLIEEHSAVLRADPNHRLPSRRVKFVSQAMFFCKGTITLSAEADYDAHLAMKKIKATLQYYVVEFTSMLSS</sequence>
<reference evidence="1" key="1">
    <citation type="submission" date="2023-03" db="EMBL/GenBank/DDBJ databases">
        <title>Massive genome expansion in bonnet fungi (Mycena s.s.) driven by repeated elements and novel gene families across ecological guilds.</title>
        <authorList>
            <consortium name="Lawrence Berkeley National Laboratory"/>
            <person name="Harder C.B."/>
            <person name="Miyauchi S."/>
            <person name="Viragh M."/>
            <person name="Kuo A."/>
            <person name="Thoen E."/>
            <person name="Andreopoulos B."/>
            <person name="Lu D."/>
            <person name="Skrede I."/>
            <person name="Drula E."/>
            <person name="Henrissat B."/>
            <person name="Morin E."/>
            <person name="Kohler A."/>
            <person name="Barry K."/>
            <person name="LaButti K."/>
            <person name="Morin E."/>
            <person name="Salamov A."/>
            <person name="Lipzen A."/>
            <person name="Mereny Z."/>
            <person name="Hegedus B."/>
            <person name="Baldrian P."/>
            <person name="Stursova M."/>
            <person name="Weitz H."/>
            <person name="Taylor A."/>
            <person name="Grigoriev I.V."/>
            <person name="Nagy L.G."/>
            <person name="Martin F."/>
            <person name="Kauserud H."/>
        </authorList>
    </citation>
    <scope>NUCLEOTIDE SEQUENCE</scope>
    <source>
        <strain evidence="1">CBHHK067</strain>
    </source>
</reference>
<dbReference type="Proteomes" id="UP001221757">
    <property type="component" value="Unassembled WGS sequence"/>
</dbReference>
<evidence type="ECO:0000313" key="1">
    <source>
        <dbReference type="EMBL" id="KAJ7704384.1"/>
    </source>
</evidence>
<evidence type="ECO:0000313" key="2">
    <source>
        <dbReference type="Proteomes" id="UP001221757"/>
    </source>
</evidence>
<name>A0AAD7GSN6_MYCRO</name>
<comment type="caution">
    <text evidence="1">The sequence shown here is derived from an EMBL/GenBank/DDBJ whole genome shotgun (WGS) entry which is preliminary data.</text>
</comment>